<dbReference type="InterPro" id="IPR012340">
    <property type="entry name" value="NA-bd_OB-fold"/>
</dbReference>
<dbReference type="GO" id="GO:0003911">
    <property type="term" value="F:DNA ligase (NAD+) activity"/>
    <property type="evidence" value="ECO:0007669"/>
    <property type="project" value="UniProtKB-UniRule"/>
</dbReference>
<keyword evidence="6 14" id="KW-0479">Metal-binding</keyword>
<dbReference type="EMBL" id="MHIY01000006">
    <property type="protein sequence ID" value="OGY60190.1"/>
    <property type="molecule type" value="Genomic_DNA"/>
</dbReference>
<dbReference type="PIRSF" id="PIRSF001604">
    <property type="entry name" value="LigA"/>
    <property type="match status" value="1"/>
</dbReference>
<dbReference type="InterPro" id="IPR010994">
    <property type="entry name" value="RuvA_2-like"/>
</dbReference>
<dbReference type="InterPro" id="IPR013840">
    <property type="entry name" value="DNAligase_N"/>
</dbReference>
<gene>
    <name evidence="14" type="primary">ligA</name>
    <name evidence="17" type="ORF">A3B23_04015</name>
</gene>
<evidence type="ECO:0000256" key="7">
    <source>
        <dbReference type="ARBA" id="ARBA00022763"/>
    </source>
</evidence>
<dbReference type="Proteomes" id="UP000178744">
    <property type="component" value="Unassembled WGS sequence"/>
</dbReference>
<dbReference type="InterPro" id="IPR004150">
    <property type="entry name" value="NAD_DNA_ligase_OB"/>
</dbReference>
<feature type="binding site" evidence="14">
    <location>
        <position position="437"/>
    </location>
    <ligand>
        <name>Zn(2+)</name>
        <dbReference type="ChEBI" id="CHEBI:29105"/>
    </ligand>
</feature>
<comment type="similarity">
    <text evidence="13 14">Belongs to the NAD-dependent DNA ligase family. LigA subfamily.</text>
</comment>
<dbReference type="Gene3D" id="6.20.10.30">
    <property type="match status" value="1"/>
</dbReference>
<keyword evidence="11 14" id="KW-0234">DNA repair</keyword>
<dbReference type="GO" id="GO:0003677">
    <property type="term" value="F:DNA binding"/>
    <property type="evidence" value="ECO:0007669"/>
    <property type="project" value="InterPro"/>
</dbReference>
<evidence type="ECO:0000256" key="8">
    <source>
        <dbReference type="ARBA" id="ARBA00022833"/>
    </source>
</evidence>
<dbReference type="SUPFAM" id="SSF50249">
    <property type="entry name" value="Nucleic acid-binding proteins"/>
    <property type="match status" value="1"/>
</dbReference>
<feature type="binding site" evidence="14">
    <location>
        <position position="116"/>
    </location>
    <ligand>
        <name>NAD(+)</name>
        <dbReference type="ChEBI" id="CHEBI:57540"/>
    </ligand>
</feature>
<dbReference type="Pfam" id="PF03120">
    <property type="entry name" value="OB_DNA_ligase"/>
    <property type="match status" value="1"/>
</dbReference>
<comment type="caution">
    <text evidence="17">The sequence shown here is derived from an EMBL/GenBank/DDBJ whole genome shotgun (WGS) entry which is preliminary data.</text>
</comment>
<dbReference type="SMART" id="SM00278">
    <property type="entry name" value="HhH1"/>
    <property type="match status" value="2"/>
</dbReference>
<dbReference type="InterPro" id="IPR013839">
    <property type="entry name" value="DNAligase_adenylation"/>
</dbReference>
<evidence type="ECO:0000313" key="17">
    <source>
        <dbReference type="EMBL" id="OGY60190.1"/>
    </source>
</evidence>
<name>A0A1G1Z8M0_9BACT</name>
<dbReference type="Gene3D" id="3.30.470.30">
    <property type="entry name" value="DNA ligase/mRNA capping enzyme"/>
    <property type="match status" value="1"/>
</dbReference>
<keyword evidence="9 14" id="KW-0460">Magnesium</keyword>
<evidence type="ECO:0000256" key="13">
    <source>
        <dbReference type="ARBA" id="ARBA00060881"/>
    </source>
</evidence>
<comment type="catalytic activity">
    <reaction evidence="12 14 15">
        <text>NAD(+) + (deoxyribonucleotide)n-3'-hydroxyl + 5'-phospho-(deoxyribonucleotide)m = (deoxyribonucleotide)n+m + AMP + beta-nicotinamide D-nucleotide.</text>
        <dbReference type="EC" id="6.5.1.2"/>
    </reaction>
</comment>
<evidence type="ECO:0000313" key="18">
    <source>
        <dbReference type="Proteomes" id="UP000178744"/>
    </source>
</evidence>
<dbReference type="InterPro" id="IPR003583">
    <property type="entry name" value="Hlx-hairpin-Hlx_DNA-bd_motif"/>
</dbReference>
<sequence length="683" mass="75680">MIKGEAKERIEKLRAEINRYRYSYHVLDKPLISDEALDSLKKELFDLEMRHPELITPDSPTQRVAGEPLAQFKKVPHAEPMLSLNDVFSESDLADWLERLENHLKTKLDRTEFYCELKIDGLAIELVYENGLLTQASTRGNGLVGEDVTLNIRTVEAIPLKLQISNPKLQIPKKLVIRGEVFISRKEFSRINREQTKLGEKVYANPRNIAAGSIRQLDPKVTAARKLDSFAYDIVLSESPSFNFKTHEEKHAFLHSLGFKTNPNNKPCKSLAGVLDIRNYWNSHREKLDYEIDGLVVIVNDEAVFVRAGVIGKAPRAACAFKFSPKEATTIVRGIKVQVGRTGALTPVAELEPVLVGGITITNATLHNYDEIQRLGLKIGDTAIVSRAGDVIPQIRAVLPELRTGKEKEFKMPGKCPADGSKVVKDGVAYRCSNQNCGARIRENLYHFVSRGAYDMRGLGVKIIDRFLDEGLITDAADIFSLKEGDIASLERFGETSAKNIVSEIQSKKKIPLARFIYSLGILHIGEETSALLARAVSARIGPGERKVSQTIGVLKNMSVEDLQEISDVGPKVAESIHAWFKAAANLRLAEKLGKFVSVEVPEVKVPSGKLSGKKFVITGTLPNLSREEAKEKIKAEGGEVSESVSKKTDYLLAGEEAGSKLVKAKKLGVEIINENRLIEMLE</sequence>
<dbReference type="InterPro" id="IPR041663">
    <property type="entry name" value="DisA/LigA_HHH"/>
</dbReference>
<dbReference type="Gene3D" id="1.10.150.20">
    <property type="entry name" value="5' to 3' exonuclease, C-terminal subdomain"/>
    <property type="match status" value="2"/>
</dbReference>
<accession>A0A1G1Z8M0</accession>
<organism evidence="17 18">
    <name type="scientific">Candidatus Colwellbacteria bacterium RIFCSPLOWO2_01_FULL_48_10</name>
    <dbReference type="NCBI Taxonomy" id="1797690"/>
    <lineage>
        <taxon>Bacteria</taxon>
        <taxon>Candidatus Colwelliibacteriota</taxon>
    </lineage>
</organism>
<evidence type="ECO:0000256" key="14">
    <source>
        <dbReference type="HAMAP-Rule" id="MF_01588"/>
    </source>
</evidence>
<dbReference type="STRING" id="1797690.A3B23_04015"/>
<dbReference type="PANTHER" id="PTHR23389">
    <property type="entry name" value="CHROMOSOME TRANSMISSION FIDELITY FACTOR 18"/>
    <property type="match status" value="1"/>
</dbReference>
<evidence type="ECO:0000256" key="9">
    <source>
        <dbReference type="ARBA" id="ARBA00022842"/>
    </source>
</evidence>
<dbReference type="InterPro" id="IPR001357">
    <property type="entry name" value="BRCT_dom"/>
</dbReference>
<dbReference type="GO" id="GO:0006260">
    <property type="term" value="P:DNA replication"/>
    <property type="evidence" value="ECO:0007669"/>
    <property type="project" value="UniProtKB-KW"/>
</dbReference>
<dbReference type="Gene3D" id="2.40.50.140">
    <property type="entry name" value="Nucleic acid-binding proteins"/>
    <property type="match status" value="1"/>
</dbReference>
<dbReference type="SUPFAM" id="SSF52113">
    <property type="entry name" value="BRCT domain"/>
    <property type="match status" value="1"/>
</dbReference>
<evidence type="ECO:0000256" key="4">
    <source>
        <dbReference type="ARBA" id="ARBA00022598"/>
    </source>
</evidence>
<dbReference type="NCBIfam" id="NF005932">
    <property type="entry name" value="PRK07956.1"/>
    <property type="match status" value="1"/>
</dbReference>
<evidence type="ECO:0000256" key="1">
    <source>
        <dbReference type="ARBA" id="ARBA00004067"/>
    </source>
</evidence>
<dbReference type="Gene3D" id="3.40.50.10190">
    <property type="entry name" value="BRCT domain"/>
    <property type="match status" value="1"/>
</dbReference>
<dbReference type="Pfam" id="PF01653">
    <property type="entry name" value="DNA_ligase_aden"/>
    <property type="match status" value="1"/>
</dbReference>
<dbReference type="InterPro" id="IPR033136">
    <property type="entry name" value="DNA_ligase_CS"/>
</dbReference>
<dbReference type="Pfam" id="PF14520">
    <property type="entry name" value="HHH_5"/>
    <property type="match status" value="1"/>
</dbReference>
<keyword evidence="7 14" id="KW-0227">DNA damage</keyword>
<evidence type="ECO:0000256" key="2">
    <source>
        <dbReference type="ARBA" id="ARBA00012722"/>
    </source>
</evidence>
<evidence type="ECO:0000256" key="6">
    <source>
        <dbReference type="ARBA" id="ARBA00022723"/>
    </source>
</evidence>
<dbReference type="SMART" id="SM00532">
    <property type="entry name" value="LIGANc"/>
    <property type="match status" value="1"/>
</dbReference>
<feature type="binding site" evidence="14">
    <location>
        <position position="139"/>
    </location>
    <ligand>
        <name>NAD(+)</name>
        <dbReference type="ChEBI" id="CHEBI:57540"/>
    </ligand>
</feature>
<dbReference type="SUPFAM" id="SSF56091">
    <property type="entry name" value="DNA ligase/mRNA capping enzyme, catalytic domain"/>
    <property type="match status" value="1"/>
</dbReference>
<feature type="binding site" evidence="14">
    <location>
        <begin position="83"/>
        <end position="84"/>
    </location>
    <ligand>
        <name>NAD(+)</name>
        <dbReference type="ChEBI" id="CHEBI:57540"/>
    </ligand>
</feature>
<keyword evidence="5 14" id="KW-0235">DNA replication</keyword>
<dbReference type="HAMAP" id="MF_01588">
    <property type="entry name" value="DNA_ligase_A"/>
    <property type="match status" value="1"/>
</dbReference>
<dbReference type="FunFam" id="1.10.150.20:FF:000007">
    <property type="entry name" value="DNA ligase"/>
    <property type="match status" value="1"/>
</dbReference>
<dbReference type="SUPFAM" id="SSF47781">
    <property type="entry name" value="RuvA domain 2-like"/>
    <property type="match status" value="1"/>
</dbReference>
<dbReference type="SMART" id="SM00292">
    <property type="entry name" value="BRCT"/>
    <property type="match status" value="1"/>
</dbReference>
<dbReference type="FunFam" id="2.40.50.140:FF:000012">
    <property type="entry name" value="DNA ligase"/>
    <property type="match status" value="1"/>
</dbReference>
<dbReference type="InterPro" id="IPR001679">
    <property type="entry name" value="DNA_ligase"/>
</dbReference>
<evidence type="ECO:0000256" key="3">
    <source>
        <dbReference type="ARBA" id="ARBA00013308"/>
    </source>
</evidence>
<keyword evidence="4 14" id="KW-0436">Ligase</keyword>
<dbReference type="CDD" id="cd17748">
    <property type="entry name" value="BRCT_DNA_ligase_like"/>
    <property type="match status" value="1"/>
</dbReference>
<keyword evidence="8 14" id="KW-0862">Zinc</keyword>
<reference evidence="17 18" key="1">
    <citation type="journal article" date="2016" name="Nat. Commun.">
        <title>Thousands of microbial genomes shed light on interconnected biogeochemical processes in an aquifer system.</title>
        <authorList>
            <person name="Anantharaman K."/>
            <person name="Brown C.T."/>
            <person name="Hug L.A."/>
            <person name="Sharon I."/>
            <person name="Castelle C.J."/>
            <person name="Probst A.J."/>
            <person name="Thomas B.C."/>
            <person name="Singh A."/>
            <person name="Wilkins M.J."/>
            <person name="Karaoz U."/>
            <person name="Brodie E.L."/>
            <person name="Williams K.H."/>
            <person name="Hubbard S.S."/>
            <person name="Banfield J.F."/>
        </authorList>
    </citation>
    <scope>NUCLEOTIDE SEQUENCE [LARGE SCALE GENOMIC DNA]</scope>
</reference>
<dbReference type="NCBIfam" id="TIGR00575">
    <property type="entry name" value="dnlj"/>
    <property type="match status" value="1"/>
</dbReference>
<dbReference type="AlphaFoldDB" id="A0A1G1Z8M0"/>
<dbReference type="PROSITE" id="PS01055">
    <property type="entry name" value="DNA_LIGASE_N1"/>
    <property type="match status" value="1"/>
</dbReference>
<feature type="binding site" evidence="14">
    <location>
        <position position="180"/>
    </location>
    <ligand>
        <name>NAD(+)</name>
        <dbReference type="ChEBI" id="CHEBI:57540"/>
    </ligand>
</feature>
<dbReference type="PROSITE" id="PS01056">
    <property type="entry name" value="DNA_LIGASE_N2"/>
    <property type="match status" value="1"/>
</dbReference>
<evidence type="ECO:0000256" key="15">
    <source>
        <dbReference type="RuleBase" id="RU000618"/>
    </source>
</evidence>
<dbReference type="InterPro" id="IPR018239">
    <property type="entry name" value="DNA_ligase_AS"/>
</dbReference>
<protein>
    <recommendedName>
        <fullName evidence="3 14">DNA ligase</fullName>
        <ecNumber evidence="2 14">6.5.1.2</ecNumber>
    </recommendedName>
    <alternativeName>
        <fullName evidence="14">Polydeoxyribonucleotide synthase [NAD(+)]</fullName>
    </alternativeName>
</protein>
<evidence type="ECO:0000256" key="12">
    <source>
        <dbReference type="ARBA" id="ARBA00034005"/>
    </source>
</evidence>
<dbReference type="GO" id="GO:0005829">
    <property type="term" value="C:cytosol"/>
    <property type="evidence" value="ECO:0007669"/>
    <property type="project" value="TreeGrafter"/>
</dbReference>
<dbReference type="InterPro" id="IPR036420">
    <property type="entry name" value="BRCT_dom_sf"/>
</dbReference>
<evidence type="ECO:0000256" key="10">
    <source>
        <dbReference type="ARBA" id="ARBA00023027"/>
    </source>
</evidence>
<feature type="domain" description="BRCT" evidence="16">
    <location>
        <begin position="606"/>
        <end position="683"/>
    </location>
</feature>
<dbReference type="Pfam" id="PF00533">
    <property type="entry name" value="BRCT"/>
    <property type="match status" value="1"/>
</dbReference>
<keyword evidence="10 14" id="KW-0520">NAD</keyword>
<dbReference type="EC" id="6.5.1.2" evidence="2 14"/>
<dbReference type="PANTHER" id="PTHR23389:SF9">
    <property type="entry name" value="DNA LIGASE"/>
    <property type="match status" value="1"/>
</dbReference>
<keyword evidence="14" id="KW-0464">Manganese</keyword>
<feature type="binding site" evidence="14">
    <location>
        <position position="322"/>
    </location>
    <ligand>
        <name>NAD(+)</name>
        <dbReference type="ChEBI" id="CHEBI:57540"/>
    </ligand>
</feature>
<feature type="binding site" evidence="14">
    <location>
        <position position="432"/>
    </location>
    <ligand>
        <name>Zn(2+)</name>
        <dbReference type="ChEBI" id="CHEBI:29105"/>
    </ligand>
</feature>
<dbReference type="CDD" id="cd00114">
    <property type="entry name" value="LIGANc"/>
    <property type="match status" value="1"/>
</dbReference>
<dbReference type="PROSITE" id="PS50172">
    <property type="entry name" value="BRCT"/>
    <property type="match status" value="1"/>
</dbReference>
<dbReference type="GO" id="GO:0006281">
    <property type="term" value="P:DNA repair"/>
    <property type="evidence" value="ECO:0007669"/>
    <property type="project" value="UniProtKB-KW"/>
</dbReference>
<dbReference type="GO" id="GO:0046872">
    <property type="term" value="F:metal ion binding"/>
    <property type="evidence" value="ECO:0007669"/>
    <property type="project" value="UniProtKB-KW"/>
</dbReference>
<comment type="function">
    <text evidence="1 14">DNA ligase that catalyzes the formation of phosphodiester linkages between 5'-phosphoryl and 3'-hydroxyl groups in double-stranded DNA using NAD as a coenzyme and as the energy source for the reaction. It is essential for DNA replication and repair of damaged DNA.</text>
</comment>
<evidence type="ECO:0000259" key="16">
    <source>
        <dbReference type="PROSITE" id="PS50172"/>
    </source>
</evidence>
<proteinExistence type="inferred from homology"/>
<comment type="caution">
    <text evidence="14">Lacks conserved residue(s) required for the propagation of feature annotation.</text>
</comment>
<feature type="binding site" evidence="14">
    <location>
        <position position="416"/>
    </location>
    <ligand>
        <name>Zn(2+)</name>
        <dbReference type="ChEBI" id="CHEBI:29105"/>
    </ligand>
</feature>
<evidence type="ECO:0000256" key="5">
    <source>
        <dbReference type="ARBA" id="ARBA00022705"/>
    </source>
</evidence>
<dbReference type="Gene3D" id="1.10.287.610">
    <property type="entry name" value="Helix hairpin bin"/>
    <property type="match status" value="1"/>
</dbReference>
<dbReference type="Pfam" id="PF12826">
    <property type="entry name" value="HHH_2"/>
    <property type="match status" value="1"/>
</dbReference>
<feature type="active site" description="N6-AMP-lysine intermediate" evidence="14">
    <location>
        <position position="118"/>
    </location>
</feature>
<evidence type="ECO:0000256" key="11">
    <source>
        <dbReference type="ARBA" id="ARBA00023204"/>
    </source>
</evidence>
<comment type="cofactor">
    <cofactor evidence="14">
        <name>Mg(2+)</name>
        <dbReference type="ChEBI" id="CHEBI:18420"/>
    </cofactor>
    <cofactor evidence="14">
        <name>Mn(2+)</name>
        <dbReference type="ChEBI" id="CHEBI:29035"/>
    </cofactor>
</comment>